<name>A0ABW3NCQ2_9BACI</name>
<organism evidence="5 6">
    <name type="scientific">Oceanobacillus locisalsi</name>
    <dbReference type="NCBI Taxonomy" id="546107"/>
    <lineage>
        <taxon>Bacteria</taxon>
        <taxon>Bacillati</taxon>
        <taxon>Bacillota</taxon>
        <taxon>Bacilli</taxon>
        <taxon>Bacillales</taxon>
        <taxon>Bacillaceae</taxon>
        <taxon>Oceanobacillus</taxon>
    </lineage>
</organism>
<evidence type="ECO:0000256" key="1">
    <source>
        <dbReference type="ARBA" id="ARBA00006739"/>
    </source>
</evidence>
<dbReference type="PANTHER" id="PTHR22916">
    <property type="entry name" value="GLYCOSYLTRANSFERASE"/>
    <property type="match status" value="1"/>
</dbReference>
<evidence type="ECO:0000256" key="2">
    <source>
        <dbReference type="SAM" id="Coils"/>
    </source>
</evidence>
<comment type="caution">
    <text evidence="5">The sequence shown here is derived from an EMBL/GenBank/DDBJ whole genome shotgun (WGS) entry which is preliminary data.</text>
</comment>
<dbReference type="Proteomes" id="UP001597041">
    <property type="component" value="Unassembled WGS sequence"/>
</dbReference>
<gene>
    <name evidence="5" type="ORF">ACFQ19_00270</name>
</gene>
<dbReference type="InterPro" id="IPR029044">
    <property type="entry name" value="Nucleotide-diphossugar_trans"/>
</dbReference>
<comment type="similarity">
    <text evidence="1">Belongs to the glycosyltransferase 2 family.</text>
</comment>
<dbReference type="SUPFAM" id="SSF53448">
    <property type="entry name" value="Nucleotide-diphospho-sugar transferases"/>
    <property type="match status" value="1"/>
</dbReference>
<dbReference type="Gene3D" id="3.90.550.10">
    <property type="entry name" value="Spore Coat Polysaccharide Biosynthesis Protein SpsA, Chain A"/>
    <property type="match status" value="1"/>
</dbReference>
<feature type="region of interest" description="Disordered" evidence="3">
    <location>
        <begin position="698"/>
        <end position="718"/>
    </location>
</feature>
<dbReference type="SUPFAM" id="SSF48371">
    <property type="entry name" value="ARM repeat"/>
    <property type="match status" value="1"/>
</dbReference>
<dbReference type="RefSeq" id="WP_379589849.1">
    <property type="nucleotide sequence ID" value="NZ_JBHTKK010000001.1"/>
</dbReference>
<evidence type="ECO:0000256" key="3">
    <source>
        <dbReference type="SAM" id="MobiDB-lite"/>
    </source>
</evidence>
<dbReference type="Pfam" id="PF00535">
    <property type="entry name" value="Glycos_transf_2"/>
    <property type="match status" value="1"/>
</dbReference>
<evidence type="ECO:0000259" key="4">
    <source>
        <dbReference type="Pfam" id="PF00535"/>
    </source>
</evidence>
<dbReference type="CDD" id="cd00761">
    <property type="entry name" value="Glyco_tranf_GTA_type"/>
    <property type="match status" value="1"/>
</dbReference>
<evidence type="ECO:0000313" key="6">
    <source>
        <dbReference type="Proteomes" id="UP001597041"/>
    </source>
</evidence>
<dbReference type="InterPro" id="IPR016024">
    <property type="entry name" value="ARM-type_fold"/>
</dbReference>
<dbReference type="EMBL" id="JBHTKK010000001">
    <property type="protein sequence ID" value="MFD1064446.1"/>
    <property type="molecule type" value="Genomic_DNA"/>
</dbReference>
<feature type="compositionally biased region" description="Basic and acidic residues" evidence="3">
    <location>
        <begin position="704"/>
        <end position="718"/>
    </location>
</feature>
<evidence type="ECO:0000313" key="5">
    <source>
        <dbReference type="EMBL" id="MFD1064446.1"/>
    </source>
</evidence>
<dbReference type="InterPro" id="IPR001173">
    <property type="entry name" value="Glyco_trans_2-like"/>
</dbReference>
<feature type="coiled-coil region" evidence="2">
    <location>
        <begin position="7"/>
        <end position="34"/>
    </location>
</feature>
<feature type="domain" description="Glycosyltransferase 2-like" evidence="4">
    <location>
        <begin position="265"/>
        <end position="377"/>
    </location>
</feature>
<keyword evidence="2" id="KW-0175">Coiled coil</keyword>
<sequence>MKQPIDKTELRTRLAHADEEIDIKRKEEAALKETYRHYKSAFLYAASLKQKAAGWKKGSVSLAKAIPSYALGRRNIKKLYSKSYKQKDASNQLKAIKHYLYDLGFEEHALRDLQEMLYHSNNKYLIKAAAWELGFWFVNKQTPASASQAIAYLETALEEETDTGVRRRIIILLAEAYKILEQHSKGMQLIKDALHQDKHPDLLLALANLCSDQDDRIFWINEVLRAYQLEPLLINDTIAGDDLYDQLDTDPIQIKEEQEEQPKITVIIPAYRSESGISVALRSLTKQTWTNLEIIVVDDCSPDDTAAVVQTWKEQDDRIQLLQTETNSGPYAARNIALNQAIGELVTINDADDWSHPRKIEIQARHLLQNPSVIANTSEHARLTEDLFLYRRGMPGKYIFSNMSSIMFRRRPVLEKVGYWDKVRFAADSEFKKRLALTFGTEKVQDLSTGPLSFPMQSSGSLTGSSSFGYNGFLMGARKEYAEAHNRMHQQADSLYFPYLEQARPFPVPKPMLEKGALHQVDVAYIADFRHDDKEIWKEITILKEAGLTVGLIQRGIYDLKQSKFIHEHVRKHLDGEQVRMLVYGEKAEAQLTIIKNPLIFQDKQRYVPELQSPAAKVIIDQVPAKNNTAYSMRRAAMRLHRYLGHAATWYPANTAVREQLIEEQSHTIRYYPVAASNWTNEKQAFINMLQDNFVIPSKPGAVPDKKQKEGGQEHGRG</sequence>
<keyword evidence="6" id="KW-1185">Reference proteome</keyword>
<proteinExistence type="inferred from homology"/>
<accession>A0ABW3NCQ2</accession>
<reference evidence="6" key="1">
    <citation type="journal article" date="2019" name="Int. J. Syst. Evol. Microbiol.">
        <title>The Global Catalogue of Microorganisms (GCM) 10K type strain sequencing project: providing services to taxonomists for standard genome sequencing and annotation.</title>
        <authorList>
            <consortium name="The Broad Institute Genomics Platform"/>
            <consortium name="The Broad Institute Genome Sequencing Center for Infectious Disease"/>
            <person name="Wu L."/>
            <person name="Ma J."/>
        </authorList>
    </citation>
    <scope>NUCLEOTIDE SEQUENCE [LARGE SCALE GENOMIC DNA]</scope>
    <source>
        <strain evidence="6">CCUG 56608</strain>
    </source>
</reference>
<protein>
    <submittedName>
        <fullName evidence="5">Glycosyltransferase family 2 protein</fullName>
    </submittedName>
</protein>